<dbReference type="AlphaFoldDB" id="A0A1F8A270"/>
<keyword evidence="3" id="KW-1185">Reference proteome</keyword>
<dbReference type="GO" id="GO:0003824">
    <property type="term" value="F:catalytic activity"/>
    <property type="evidence" value="ECO:0007669"/>
    <property type="project" value="InterPro"/>
</dbReference>
<evidence type="ECO:0000256" key="1">
    <source>
        <dbReference type="ARBA" id="ARBA00008383"/>
    </source>
</evidence>
<dbReference type="InterPro" id="IPR003673">
    <property type="entry name" value="CoA-Trfase_fam_III"/>
</dbReference>
<dbReference type="Gene3D" id="3.40.50.10540">
    <property type="entry name" value="Crotonobetainyl-coa:carnitine coa-transferase, domain 1"/>
    <property type="match status" value="1"/>
</dbReference>
<sequence>MNRILNSFRYLTRTSAKLNIMTFENTVGGASANYSTKSSATDRTAFTATDTVEYIWKGLGLPEEALRSLHIEGNELGLPSSFKIADLAQATISLSALLAAQIHAIRNSMSTPVVTVPRRHAVIEFKSERLYSFSGQSLPDTWGPLSGLHKSLDGYVRVHDSFANHHNGATALVGCSPDVTRAEFASKIASWRSVDLESAAFEANVVISALRNYSEWDALPQARAIADFPILLRKIGDAPIGLPQEMRAANADKSLRGLRVLEFSRVIAAPLSGRTLAAHGADVLWVTSPNLPDLPVLDRDLGRGKRTVHLDLLAEEGREDLTRLVEDAHVVIQGYRPGSLAARGLSPEVLAQRFSHRGIICANLSAYGPSGPWSDKRGFDSLVQTCSGMNVSEAEHYGAGEPARPMPCQALDHAAGYFLASGVQAALYKQATEGGSWEVNVSLAGVMKYLRSLGQFTGRDGFQSQDYTCTADVPPEYLETRSTGFGEMTAVRHSASIQGVKVGWDIMPKPLGSDEKKWL</sequence>
<protein>
    <recommendedName>
        <fullName evidence="4">CAIB/BAIF family enzyme</fullName>
    </recommendedName>
</protein>
<name>A0A1F8A270_9EURO</name>
<dbReference type="Proteomes" id="UP000179179">
    <property type="component" value="Unassembled WGS sequence"/>
</dbReference>
<dbReference type="SUPFAM" id="SSF89796">
    <property type="entry name" value="CoA-transferase family III (CaiB/BaiF)"/>
    <property type="match status" value="2"/>
</dbReference>
<dbReference type="STRING" id="109264.A0A1F8A270"/>
<dbReference type="PANTHER" id="PTHR48228">
    <property type="entry name" value="SUCCINYL-COA--D-CITRAMALATE COA-TRANSFERASE"/>
    <property type="match status" value="1"/>
</dbReference>
<dbReference type="InterPro" id="IPR050509">
    <property type="entry name" value="CoA-transferase_III"/>
</dbReference>
<dbReference type="OrthoDB" id="5863171at2759"/>
<evidence type="ECO:0008006" key="4">
    <source>
        <dbReference type="Google" id="ProtNLM"/>
    </source>
</evidence>
<dbReference type="GeneID" id="34448891"/>
<comment type="caution">
    <text evidence="2">The sequence shown here is derived from an EMBL/GenBank/DDBJ whole genome shotgun (WGS) entry which is preliminary data.</text>
</comment>
<organism evidence="2 3">
    <name type="scientific">Aspergillus bombycis</name>
    <dbReference type="NCBI Taxonomy" id="109264"/>
    <lineage>
        <taxon>Eukaryota</taxon>
        <taxon>Fungi</taxon>
        <taxon>Dikarya</taxon>
        <taxon>Ascomycota</taxon>
        <taxon>Pezizomycotina</taxon>
        <taxon>Eurotiomycetes</taxon>
        <taxon>Eurotiomycetidae</taxon>
        <taxon>Eurotiales</taxon>
        <taxon>Aspergillaceae</taxon>
        <taxon>Aspergillus</taxon>
    </lineage>
</organism>
<dbReference type="EMBL" id="LYCR01000038">
    <property type="protein sequence ID" value="OGM45811.1"/>
    <property type="molecule type" value="Genomic_DNA"/>
</dbReference>
<dbReference type="RefSeq" id="XP_022389528.1">
    <property type="nucleotide sequence ID" value="XM_022532630.1"/>
</dbReference>
<accession>A0A1F8A270</accession>
<gene>
    <name evidence="2" type="ORF">ABOM_005501</name>
</gene>
<dbReference type="PANTHER" id="PTHR48228:SF4">
    <property type="entry name" value="BLR3030 PROTEIN"/>
    <property type="match status" value="1"/>
</dbReference>
<dbReference type="InterPro" id="IPR023606">
    <property type="entry name" value="CoA-Trfase_III_dom_1_sf"/>
</dbReference>
<proteinExistence type="inferred from homology"/>
<reference evidence="2 3" key="1">
    <citation type="journal article" date="2016" name="Genome Biol. Evol.">
        <title>Draft genome sequence of an aflatoxigenic Aspergillus species, A. bombycis.</title>
        <authorList>
            <person name="Moore G.G."/>
            <person name="Mack B.M."/>
            <person name="Beltz S.B."/>
            <person name="Gilbert M.K."/>
        </authorList>
    </citation>
    <scope>NUCLEOTIDE SEQUENCE [LARGE SCALE GENOMIC DNA]</scope>
    <source>
        <strain evidence="3">NRRL 26010</strain>
    </source>
</reference>
<evidence type="ECO:0000313" key="3">
    <source>
        <dbReference type="Proteomes" id="UP000179179"/>
    </source>
</evidence>
<comment type="similarity">
    <text evidence="1">Belongs to the CoA-transferase III family.</text>
</comment>
<dbReference type="Pfam" id="PF02515">
    <property type="entry name" value="CoA_transf_3"/>
    <property type="match status" value="1"/>
</dbReference>
<evidence type="ECO:0000313" key="2">
    <source>
        <dbReference type="EMBL" id="OGM45811.1"/>
    </source>
</evidence>